<evidence type="ECO:0000313" key="13">
    <source>
        <dbReference type="EMBL" id="GMS95411.1"/>
    </source>
</evidence>
<organism evidence="13 14">
    <name type="scientific">Pristionchus entomophagus</name>
    <dbReference type="NCBI Taxonomy" id="358040"/>
    <lineage>
        <taxon>Eukaryota</taxon>
        <taxon>Metazoa</taxon>
        <taxon>Ecdysozoa</taxon>
        <taxon>Nematoda</taxon>
        <taxon>Chromadorea</taxon>
        <taxon>Rhabditida</taxon>
        <taxon>Rhabditina</taxon>
        <taxon>Diplogasteromorpha</taxon>
        <taxon>Diplogasteroidea</taxon>
        <taxon>Neodiplogasteridae</taxon>
        <taxon>Pristionchus</taxon>
    </lineage>
</organism>
<keyword evidence="14" id="KW-1185">Reference proteome</keyword>
<dbReference type="Proteomes" id="UP001432027">
    <property type="component" value="Unassembled WGS sequence"/>
</dbReference>
<name>A0AAV5TM49_9BILA</name>
<evidence type="ECO:0000256" key="11">
    <source>
        <dbReference type="RuleBase" id="RU000581"/>
    </source>
</evidence>
<evidence type="ECO:0000256" key="4">
    <source>
        <dbReference type="ARBA" id="ARBA00022692"/>
    </source>
</evidence>
<comment type="domain">
    <text evidence="11">The histidine box domains are involved in binding the catalytic metal ions.</text>
</comment>
<evidence type="ECO:0000256" key="1">
    <source>
        <dbReference type="ARBA" id="ARBA00004141"/>
    </source>
</evidence>
<dbReference type="GO" id="GO:0005789">
    <property type="term" value="C:endoplasmic reticulum membrane"/>
    <property type="evidence" value="ECO:0007669"/>
    <property type="project" value="TreeGrafter"/>
</dbReference>
<dbReference type="InterPro" id="IPR015876">
    <property type="entry name" value="Acyl-CoA_DS"/>
</dbReference>
<dbReference type="PANTHER" id="PTHR11351:SF31">
    <property type="entry name" value="DESATURASE 1, ISOFORM A-RELATED"/>
    <property type="match status" value="1"/>
</dbReference>
<evidence type="ECO:0000256" key="6">
    <source>
        <dbReference type="ARBA" id="ARBA00022989"/>
    </source>
</evidence>
<reference evidence="13" key="1">
    <citation type="submission" date="2023-10" db="EMBL/GenBank/DDBJ databases">
        <title>Genome assembly of Pristionchus species.</title>
        <authorList>
            <person name="Yoshida K."/>
            <person name="Sommer R.J."/>
        </authorList>
    </citation>
    <scope>NUCLEOTIDE SEQUENCE</scope>
    <source>
        <strain evidence="13">RS0144</strain>
    </source>
</reference>
<keyword evidence="8" id="KW-0443">Lipid metabolism</keyword>
<keyword evidence="6 12" id="KW-1133">Transmembrane helix</keyword>
<dbReference type="AlphaFoldDB" id="A0AAV5TM49"/>
<dbReference type="PANTHER" id="PTHR11351">
    <property type="entry name" value="ACYL-COA DESATURASE"/>
    <property type="match status" value="1"/>
</dbReference>
<evidence type="ECO:0000256" key="12">
    <source>
        <dbReference type="SAM" id="Phobius"/>
    </source>
</evidence>
<feature type="transmembrane region" description="Helical" evidence="12">
    <location>
        <begin position="74"/>
        <end position="95"/>
    </location>
</feature>
<dbReference type="GO" id="GO:0005506">
    <property type="term" value="F:iron ion binding"/>
    <property type="evidence" value="ECO:0007669"/>
    <property type="project" value="TreeGrafter"/>
</dbReference>
<keyword evidence="3 11" id="KW-0444">Lipid biosynthesis</keyword>
<dbReference type="GO" id="GO:0004768">
    <property type="term" value="F:stearoyl-CoA 9-desaturase activity"/>
    <property type="evidence" value="ECO:0007669"/>
    <property type="project" value="TreeGrafter"/>
</dbReference>
<evidence type="ECO:0000256" key="8">
    <source>
        <dbReference type="ARBA" id="ARBA00023098"/>
    </source>
</evidence>
<evidence type="ECO:0008006" key="15">
    <source>
        <dbReference type="Google" id="ProtNLM"/>
    </source>
</evidence>
<evidence type="ECO:0000256" key="10">
    <source>
        <dbReference type="ARBA" id="ARBA00023160"/>
    </source>
</evidence>
<gene>
    <name evidence="13" type="ORF">PENTCL1PPCAC_17586</name>
</gene>
<protein>
    <recommendedName>
        <fullName evidence="15">Fatty acid desaturase domain-containing protein</fullName>
    </recommendedName>
</protein>
<keyword evidence="7 11" id="KW-0560">Oxidoreductase</keyword>
<comment type="caution">
    <text evidence="13">The sequence shown here is derived from an EMBL/GenBank/DDBJ whole genome shotgun (WGS) entry which is preliminary data.</text>
</comment>
<keyword evidence="5" id="KW-0276">Fatty acid metabolism</keyword>
<accession>A0AAV5TM49</accession>
<evidence type="ECO:0000256" key="2">
    <source>
        <dbReference type="ARBA" id="ARBA00009295"/>
    </source>
</evidence>
<dbReference type="PRINTS" id="PR00075">
    <property type="entry name" value="FACDDSATRASE"/>
</dbReference>
<evidence type="ECO:0000313" key="14">
    <source>
        <dbReference type="Proteomes" id="UP001432027"/>
    </source>
</evidence>
<keyword evidence="10 11" id="KW-0275">Fatty acid biosynthesis</keyword>
<keyword evidence="9 12" id="KW-0472">Membrane</keyword>
<dbReference type="EMBL" id="BTSX01000004">
    <property type="protein sequence ID" value="GMS95411.1"/>
    <property type="molecule type" value="Genomic_DNA"/>
</dbReference>
<evidence type="ECO:0000256" key="5">
    <source>
        <dbReference type="ARBA" id="ARBA00022832"/>
    </source>
</evidence>
<evidence type="ECO:0000256" key="9">
    <source>
        <dbReference type="ARBA" id="ARBA00023136"/>
    </source>
</evidence>
<dbReference type="CDD" id="cd03505">
    <property type="entry name" value="Delta9-FADS-like"/>
    <property type="match status" value="1"/>
</dbReference>
<evidence type="ECO:0000256" key="3">
    <source>
        <dbReference type="ARBA" id="ARBA00022516"/>
    </source>
</evidence>
<keyword evidence="4 11" id="KW-0812">Transmembrane</keyword>
<proteinExistence type="inferred from homology"/>
<comment type="similarity">
    <text evidence="2 11">Belongs to the fatty acid desaturase type 1 family.</text>
</comment>
<comment type="cofactor">
    <cofactor evidence="11">
        <name>Fe(2+)</name>
        <dbReference type="ChEBI" id="CHEBI:29033"/>
    </cofactor>
</comment>
<feature type="transmembrane region" description="Helical" evidence="12">
    <location>
        <begin position="234"/>
        <end position="254"/>
    </location>
</feature>
<dbReference type="GO" id="GO:0006636">
    <property type="term" value="P:unsaturated fatty acid biosynthetic process"/>
    <property type="evidence" value="ECO:0007669"/>
    <property type="project" value="TreeGrafter"/>
</dbReference>
<feature type="transmembrane region" description="Helical" evidence="12">
    <location>
        <begin position="42"/>
        <end position="62"/>
    </location>
</feature>
<feature type="transmembrane region" description="Helical" evidence="12">
    <location>
        <begin position="208"/>
        <end position="228"/>
    </location>
</feature>
<evidence type="ECO:0000256" key="7">
    <source>
        <dbReference type="ARBA" id="ARBA00023002"/>
    </source>
</evidence>
<comment type="subcellular location">
    <subcellularLocation>
        <location evidence="1">Membrane</location>
        <topology evidence="1">Multi-pass membrane protein</topology>
    </subcellularLocation>
</comment>
<sequence length="350" mass="40874">MSITVTQVIERKNAEDMFLAADLEVMEKMEDEVKEKRPPLKIVWRNIIMFTILHLGALLGAYQFLFEAKWQTCFWATALYIGSGFGVTAGAHRLWAHKSYKATLPTRVFFMLWFTMAFQNDVIEWARDHRCHHKWTDTEADPHNSKRGFWYSHVGWLCARKTEKLKEMGAKIDLSDLYADPVLTFQRRTHLWTYLLLLYFHLLHCRHYYPLVALLCFILPTVIPVYYWDESAFVSFYVAAIFRFAFTLNCTWLINSAAHMFGYKPYDVTISPVESAWTNAMAVGEGGHNFHHSFPQDYRASELSYFTNWTRAVIDGMAHLGLVYDRKTVSDASIKSIMQKKGDKTGHWHH</sequence>